<evidence type="ECO:0000313" key="2">
    <source>
        <dbReference type="EMBL" id="KAH8099394.1"/>
    </source>
</evidence>
<keyword evidence="3" id="KW-1185">Reference proteome</keyword>
<evidence type="ECO:0000256" key="1">
    <source>
        <dbReference type="SAM" id="MobiDB-lite"/>
    </source>
</evidence>
<sequence>MNPKPSLTRRSSIIEYLSNLPRRLPSLRSRKSNTSSFSYTHQKVMFPVILKDADVTAKLLEYIVDSPNGRRSLARLARTCKAFKEPALNVLWRDLDSFVPLLSLFPNGLMRRARRPGLGLAKNPEPADWEKLLAYAERVRSITYNESHSNVSPSIFPLIEDLRPKRFILPNLTALIWKSETPAALERSLLFMNPGLQSLTIEMGTKYSKMSDFLLQVTEKTALSTFSFTLHSNLPDNFVDIMQPHNHFEKLALMAPGALAARVGKWASGLPFLRSFSLDLSNRTTTAVEGFFDDIEPGSGSGYSTPSSVGGTDSGIFSGDELDFSDIRKSAVRLTSDGPRHGAFANLQHIQLTGDTSNVATFLKHITSPLAQIDLIIDDPPAKDDWQDLCYLVCDQFSDTLLSLRISATSSSRYAELVRSTSRGGEAQLQHLPLEHFAFLPRLQRLEIDLPESVIFHNRDIAHIARVCPNLEVLRLCGSARFSPASGSPYLTLEGLVPLTMECKRLNTLAVVLNALEGRPEVFRTREVCSRSLQRLSVGHSWIQDPLKAAILLSHLAPYLEGIKWFSQTTRAGTVGADAAAWQKVSDLLPHLQAIRLMERSMLSLRAPPVTAEVMIDATPATVSRGVTAAPKYVDQTVEVFPTLVDAEVEAVPHTTSIAIDATPEMVEEEISAIPSTVDFAVEAVPETTDESIEAIPVPEEPEIPPVSVSTSYYIPPVISAYIPTVNDVVTLPIRAVKIYTYYLSFPLRYVLSFAPSTMPIPTILSLSEKDSSPSEPKSPFDSDVEFSEKIMPPMEDMHLPSSYPMPTTTMEPDSDTAHAIQNSLTEVPVSPVCQ</sequence>
<name>A0A8K0UMJ4_9AGAR</name>
<dbReference type="InterPro" id="IPR032675">
    <property type="entry name" value="LRR_dom_sf"/>
</dbReference>
<dbReference type="Proteomes" id="UP000813824">
    <property type="component" value="Unassembled WGS sequence"/>
</dbReference>
<proteinExistence type="predicted"/>
<dbReference type="Gene3D" id="3.80.10.10">
    <property type="entry name" value="Ribonuclease Inhibitor"/>
    <property type="match status" value="1"/>
</dbReference>
<evidence type="ECO:0008006" key="4">
    <source>
        <dbReference type="Google" id="ProtNLM"/>
    </source>
</evidence>
<gene>
    <name evidence="2" type="ORF">BXZ70DRAFT_1000914</name>
</gene>
<dbReference type="OrthoDB" id="268763at2759"/>
<dbReference type="EMBL" id="JAEVFJ010000020">
    <property type="protein sequence ID" value="KAH8099394.1"/>
    <property type="molecule type" value="Genomic_DNA"/>
</dbReference>
<feature type="region of interest" description="Disordered" evidence="1">
    <location>
        <begin position="798"/>
        <end position="835"/>
    </location>
</feature>
<evidence type="ECO:0000313" key="3">
    <source>
        <dbReference type="Proteomes" id="UP000813824"/>
    </source>
</evidence>
<reference evidence="2" key="1">
    <citation type="journal article" date="2021" name="New Phytol.">
        <title>Evolutionary innovations through gain and loss of genes in the ectomycorrhizal Boletales.</title>
        <authorList>
            <person name="Wu G."/>
            <person name="Miyauchi S."/>
            <person name="Morin E."/>
            <person name="Kuo A."/>
            <person name="Drula E."/>
            <person name="Varga T."/>
            <person name="Kohler A."/>
            <person name="Feng B."/>
            <person name="Cao Y."/>
            <person name="Lipzen A."/>
            <person name="Daum C."/>
            <person name="Hundley H."/>
            <person name="Pangilinan J."/>
            <person name="Johnson J."/>
            <person name="Barry K."/>
            <person name="LaButti K."/>
            <person name="Ng V."/>
            <person name="Ahrendt S."/>
            <person name="Min B."/>
            <person name="Choi I.G."/>
            <person name="Park H."/>
            <person name="Plett J.M."/>
            <person name="Magnuson J."/>
            <person name="Spatafora J.W."/>
            <person name="Nagy L.G."/>
            <person name="Henrissat B."/>
            <person name="Grigoriev I.V."/>
            <person name="Yang Z.L."/>
            <person name="Xu J."/>
            <person name="Martin F.M."/>
        </authorList>
    </citation>
    <scope>NUCLEOTIDE SEQUENCE</scope>
    <source>
        <strain evidence="2">KKN 215</strain>
    </source>
</reference>
<accession>A0A8K0UMJ4</accession>
<dbReference type="AlphaFoldDB" id="A0A8K0UMJ4"/>
<dbReference type="SUPFAM" id="SSF52047">
    <property type="entry name" value="RNI-like"/>
    <property type="match status" value="1"/>
</dbReference>
<protein>
    <recommendedName>
        <fullName evidence="4">F-box domain-containing protein</fullName>
    </recommendedName>
</protein>
<comment type="caution">
    <text evidence="2">The sequence shown here is derived from an EMBL/GenBank/DDBJ whole genome shotgun (WGS) entry which is preliminary data.</text>
</comment>
<organism evidence="2 3">
    <name type="scientific">Cristinia sonorae</name>
    <dbReference type="NCBI Taxonomy" id="1940300"/>
    <lineage>
        <taxon>Eukaryota</taxon>
        <taxon>Fungi</taxon>
        <taxon>Dikarya</taxon>
        <taxon>Basidiomycota</taxon>
        <taxon>Agaricomycotina</taxon>
        <taxon>Agaricomycetes</taxon>
        <taxon>Agaricomycetidae</taxon>
        <taxon>Agaricales</taxon>
        <taxon>Pleurotineae</taxon>
        <taxon>Stephanosporaceae</taxon>
        <taxon>Cristinia</taxon>
    </lineage>
</organism>